<name>A0A6C0L3G5_9ZZZZ</name>
<sequence>MPDSVIDEETYLILLRYFDGDVKKLNKNKVKALNNGSFDDKEIPKVDKKILKKFAKIVKDKKENPEVYRKTRWIYPDWDDEEKKRRLLDKFPEEEDEEEVEEVEDVEDVYKTILPQRKAFIEWINNVFYKELLESYKNSKNDLEDIKIYQYFVMKYLSIENPFRGLLVYHGLGTGKTATSVITSEGLSKMRVYTLLPASLETEYIKEVKRWGDTFFKIHKNNWIFYSIKEIKDNPRLRENIKNEYGITDKIIQSIYTVTKNQLKRELAEESDFKKRLPEMVKLLDDSKGFFMPTLSVNDETKDIYTINGDPILKPGEKYKSKPLPIKKEMQKFIENQINTMIKLKYNFIHYNGFPRVHEKDFDEIINTDIIDDEQKGTMTSNQKMVQELYKKYQANLQTHGIRTPFKDEVVIIDEVHNFVREIMNDSAPAKVFYNWIIEAEDIKLIFLSGTPIINKPAEIAILYNMLRGKLHVFTFTIVSEKNEEEVQQELRDHFYTENSSIEQLYVTKRKGKLIVSFTKNKTNFESIMEGDVIKTIKFGDHSFDDFFEEVFAGLYKFFDRDFIIPRESDVRELKLQDIKDGKSRCFDEGLNIDFNRKHKLFDIYENDIQYDLSNNDNFVEYFLDDSFHIPPKKQVLLRRMLLGLTSYYPIDRSSIQNMPEIVKPKKVLDIYKDYSIVNKTNIVPCYMTSIQWTNYEAEYAKEKAKKLNQMRRRTLYGEDEKSTFSIRTRQNSNIVYEDDTFRIEKNDTMKEEIYQQMKENGSFSYDKNLQLYSPKFYQMLTNIQRFVNDEGDPTGKILYYSDFRHESGSEVFEKILIANGYEKFDSDENDIEELIESKSKKKRFTFLTGKESEEEKKINKESFNMRENIYGEYIQIMLISSSGAEGISLFGVRQVHIMEPFWNYIRIDQVFGRAIRMRSHIGNDKDKDGNPLPPLLPEKDRNVEQYLYLSFLPSGETFEEIFDDLRKNKWPEVNDIVINEDDDIKMKLLMNHKPVHKTITKILSMKKETHNRSIDQMLFDIMERKNQISSKIGDIIKESSVDCIQNTRDDIQLNEKCLRFSQKLKDEDSHFPGVSSNELNKIDTKQFQSNFLFHIRPNIYVVLAKGVDNIFVYYQLEGENEDPDIRYIRENGFRIADYEPKRRLFSIYENADHPLNEFLGNKLSVFKTMYKTPDHIYENQIKKLSFPKLEDIEVEDNRIGHIIKYNITERLFYSPLQKTNLMKLYDLQSYQLNNYSIEKVKPILLRNKKIYMAVN</sequence>
<accession>A0A6C0L3G5</accession>
<dbReference type="EMBL" id="MN741028">
    <property type="protein sequence ID" value="QHU23390.1"/>
    <property type="molecule type" value="Genomic_DNA"/>
</dbReference>
<dbReference type="SMART" id="SM00490">
    <property type="entry name" value="HELICc"/>
    <property type="match status" value="1"/>
</dbReference>
<dbReference type="SUPFAM" id="SSF52540">
    <property type="entry name" value="P-loop containing nucleoside triphosphate hydrolases"/>
    <property type="match status" value="2"/>
</dbReference>
<dbReference type="AlphaFoldDB" id="A0A6C0L3G5"/>
<dbReference type="InterPro" id="IPR027417">
    <property type="entry name" value="P-loop_NTPase"/>
</dbReference>
<evidence type="ECO:0000259" key="1">
    <source>
        <dbReference type="SMART" id="SM00490"/>
    </source>
</evidence>
<organism evidence="2">
    <name type="scientific">viral metagenome</name>
    <dbReference type="NCBI Taxonomy" id="1070528"/>
    <lineage>
        <taxon>unclassified sequences</taxon>
        <taxon>metagenomes</taxon>
        <taxon>organismal metagenomes</taxon>
    </lineage>
</organism>
<feature type="domain" description="Helicase C-terminal" evidence="1">
    <location>
        <begin position="830"/>
        <end position="919"/>
    </location>
</feature>
<dbReference type="Pfam" id="PF00271">
    <property type="entry name" value="Helicase_C"/>
    <property type="match status" value="1"/>
</dbReference>
<evidence type="ECO:0000313" key="2">
    <source>
        <dbReference type="EMBL" id="QHU23390.1"/>
    </source>
</evidence>
<proteinExistence type="predicted"/>
<dbReference type="Gene3D" id="3.40.50.300">
    <property type="entry name" value="P-loop containing nucleotide triphosphate hydrolases"/>
    <property type="match status" value="1"/>
</dbReference>
<dbReference type="InterPro" id="IPR001650">
    <property type="entry name" value="Helicase_C-like"/>
</dbReference>
<reference evidence="2" key="1">
    <citation type="journal article" date="2020" name="Nature">
        <title>Giant virus diversity and host interactions through global metagenomics.</title>
        <authorList>
            <person name="Schulz F."/>
            <person name="Roux S."/>
            <person name="Paez-Espino D."/>
            <person name="Jungbluth S."/>
            <person name="Walsh D.A."/>
            <person name="Denef V.J."/>
            <person name="McMahon K.D."/>
            <person name="Konstantinidis K.T."/>
            <person name="Eloe-Fadrosh E.A."/>
            <person name="Kyrpides N.C."/>
            <person name="Woyke T."/>
        </authorList>
    </citation>
    <scope>NUCLEOTIDE SEQUENCE</scope>
    <source>
        <strain evidence="2">GVMAG-S-ERX555907-94</strain>
    </source>
</reference>
<protein>
    <recommendedName>
        <fullName evidence="1">Helicase C-terminal domain-containing protein</fullName>
    </recommendedName>
</protein>